<feature type="transmembrane region" description="Helical" evidence="1">
    <location>
        <begin position="29"/>
        <end position="52"/>
    </location>
</feature>
<keyword evidence="1" id="KW-1133">Transmembrane helix</keyword>
<reference evidence="2" key="1">
    <citation type="submission" date="2022-10" db="EMBL/GenBank/DDBJ databases">
        <title>The complete genomes of actinobacterial strains from the NBC collection.</title>
        <authorList>
            <person name="Joergensen T.S."/>
            <person name="Alvarez Arevalo M."/>
            <person name="Sterndorff E.B."/>
            <person name="Faurdal D."/>
            <person name="Vuksanovic O."/>
            <person name="Mourched A.-S."/>
            <person name="Charusanti P."/>
            <person name="Shaw S."/>
            <person name="Blin K."/>
            <person name="Weber T."/>
        </authorList>
    </citation>
    <scope>NUCLEOTIDE SEQUENCE</scope>
    <source>
        <strain evidence="2">NBC_01432</strain>
    </source>
</reference>
<dbReference type="EMBL" id="CP109495">
    <property type="protein sequence ID" value="WUX54701.1"/>
    <property type="molecule type" value="Genomic_DNA"/>
</dbReference>
<accession>A0ABZ2A7R8</accession>
<name>A0ABZ2A7R8_STRNV</name>
<evidence type="ECO:0000256" key="1">
    <source>
        <dbReference type="SAM" id="Phobius"/>
    </source>
</evidence>
<protein>
    <submittedName>
        <fullName evidence="2">Uncharacterized protein</fullName>
    </submittedName>
</protein>
<evidence type="ECO:0000313" key="3">
    <source>
        <dbReference type="Proteomes" id="UP001432209"/>
    </source>
</evidence>
<sequence>MSPTEHCVTRNHIEVWHQRVLPPGTERITVWRVLCGSLVPIVVWTGIASFVHIGFGPVPAGVLGGIFTLAFLAGFTIRRKGRHTVRCALYGALGGVLDKSLDGF</sequence>
<organism evidence="2 3">
    <name type="scientific">Streptomyces niveus</name>
    <name type="common">Streptomyces spheroides</name>
    <dbReference type="NCBI Taxonomy" id="193462"/>
    <lineage>
        <taxon>Bacteria</taxon>
        <taxon>Bacillati</taxon>
        <taxon>Actinomycetota</taxon>
        <taxon>Actinomycetes</taxon>
        <taxon>Kitasatosporales</taxon>
        <taxon>Streptomycetaceae</taxon>
        <taxon>Streptomyces</taxon>
    </lineage>
</organism>
<keyword evidence="3" id="KW-1185">Reference proteome</keyword>
<feature type="transmembrane region" description="Helical" evidence="1">
    <location>
        <begin position="58"/>
        <end position="77"/>
    </location>
</feature>
<dbReference type="RefSeq" id="WP_329078355.1">
    <property type="nucleotide sequence ID" value="NZ_CP109389.1"/>
</dbReference>
<evidence type="ECO:0000313" key="2">
    <source>
        <dbReference type="EMBL" id="WUX54701.1"/>
    </source>
</evidence>
<gene>
    <name evidence="2" type="ORF">OG442_25840</name>
</gene>
<dbReference type="Proteomes" id="UP001432209">
    <property type="component" value="Chromosome"/>
</dbReference>
<proteinExistence type="predicted"/>
<keyword evidence="1" id="KW-0812">Transmembrane</keyword>
<keyword evidence="1" id="KW-0472">Membrane</keyword>